<protein>
    <recommendedName>
        <fullName evidence="4">DUF4307 domain-containing protein</fullName>
    </recommendedName>
</protein>
<evidence type="ECO:0000313" key="2">
    <source>
        <dbReference type="EMBL" id="GAA4896386.1"/>
    </source>
</evidence>
<sequence length="153" mass="16271">MDCIVPFPARRPWPSQGTMGAVTSEEARIKARYPKAGPADYILGGGAAVAVLAAIVLVALTGVRNSNPDVVAMIRGFEVPSATEITAEVVVQRKDPSDPVECRMYAQAESYETVAERVVEIPPGADKLTSIDVTLKTTKEATAIRIEGCRVAD</sequence>
<accession>A0ABP9F9D4</accession>
<gene>
    <name evidence="2" type="ORF">GCM10025789_12640</name>
</gene>
<feature type="transmembrane region" description="Helical" evidence="1">
    <location>
        <begin position="41"/>
        <end position="63"/>
    </location>
</feature>
<organism evidence="2 3">
    <name type="scientific">Tessaracoccus lubricantis</name>
    <dbReference type="NCBI Taxonomy" id="545543"/>
    <lineage>
        <taxon>Bacteria</taxon>
        <taxon>Bacillati</taxon>
        <taxon>Actinomycetota</taxon>
        <taxon>Actinomycetes</taxon>
        <taxon>Propionibacteriales</taxon>
        <taxon>Propionibacteriaceae</taxon>
        <taxon>Tessaracoccus</taxon>
    </lineage>
</organism>
<dbReference type="Proteomes" id="UP001501521">
    <property type="component" value="Unassembled WGS sequence"/>
</dbReference>
<keyword evidence="3" id="KW-1185">Reference proteome</keyword>
<proteinExistence type="predicted"/>
<comment type="caution">
    <text evidence="2">The sequence shown here is derived from an EMBL/GenBank/DDBJ whole genome shotgun (WGS) entry which is preliminary data.</text>
</comment>
<evidence type="ECO:0000313" key="3">
    <source>
        <dbReference type="Proteomes" id="UP001501521"/>
    </source>
</evidence>
<evidence type="ECO:0008006" key="4">
    <source>
        <dbReference type="Google" id="ProtNLM"/>
    </source>
</evidence>
<name>A0ABP9F9D4_9ACTN</name>
<dbReference type="EMBL" id="BAABLV010000020">
    <property type="protein sequence ID" value="GAA4896386.1"/>
    <property type="molecule type" value="Genomic_DNA"/>
</dbReference>
<keyword evidence="1" id="KW-1133">Transmembrane helix</keyword>
<dbReference type="InterPro" id="IPR025443">
    <property type="entry name" value="DUF4307"/>
</dbReference>
<keyword evidence="1" id="KW-0472">Membrane</keyword>
<dbReference type="Pfam" id="PF14155">
    <property type="entry name" value="DUF4307"/>
    <property type="match status" value="1"/>
</dbReference>
<reference evidence="3" key="1">
    <citation type="journal article" date="2019" name="Int. J. Syst. Evol. Microbiol.">
        <title>The Global Catalogue of Microorganisms (GCM) 10K type strain sequencing project: providing services to taxonomists for standard genome sequencing and annotation.</title>
        <authorList>
            <consortium name="The Broad Institute Genomics Platform"/>
            <consortium name="The Broad Institute Genome Sequencing Center for Infectious Disease"/>
            <person name="Wu L."/>
            <person name="Ma J."/>
        </authorList>
    </citation>
    <scope>NUCLEOTIDE SEQUENCE [LARGE SCALE GENOMIC DNA]</scope>
    <source>
        <strain evidence="3">JCM 19125</strain>
    </source>
</reference>
<evidence type="ECO:0000256" key="1">
    <source>
        <dbReference type="SAM" id="Phobius"/>
    </source>
</evidence>
<keyword evidence="1" id="KW-0812">Transmembrane</keyword>